<dbReference type="EMBL" id="ML178819">
    <property type="protein sequence ID" value="TFL04119.1"/>
    <property type="molecule type" value="Genomic_DNA"/>
</dbReference>
<evidence type="ECO:0000256" key="3">
    <source>
        <dbReference type="ARBA" id="ARBA00022478"/>
    </source>
</evidence>
<dbReference type="Pfam" id="PF05158">
    <property type="entry name" value="RNA_pol_Rpc34"/>
    <property type="match status" value="2"/>
</dbReference>
<evidence type="ECO:0000256" key="4">
    <source>
        <dbReference type="ARBA" id="ARBA00023163"/>
    </source>
</evidence>
<feature type="compositionally biased region" description="Basic residues" evidence="6">
    <location>
        <begin position="278"/>
        <end position="292"/>
    </location>
</feature>
<proteinExistence type="inferred from homology"/>
<dbReference type="Proteomes" id="UP000305067">
    <property type="component" value="Unassembled WGS sequence"/>
</dbReference>
<dbReference type="AlphaFoldDB" id="A0A5C3QUT8"/>
<feature type="compositionally biased region" description="Acidic residues" evidence="6">
    <location>
        <begin position="264"/>
        <end position="274"/>
    </location>
</feature>
<dbReference type="SUPFAM" id="SSF46785">
    <property type="entry name" value="Winged helix' DNA-binding domain"/>
    <property type="match status" value="1"/>
</dbReference>
<evidence type="ECO:0000256" key="5">
    <source>
        <dbReference type="ARBA" id="ARBA00023242"/>
    </source>
</evidence>
<keyword evidence="5" id="KW-0539">Nucleus</keyword>
<organism evidence="7 8">
    <name type="scientific">Pterulicium gracile</name>
    <dbReference type="NCBI Taxonomy" id="1884261"/>
    <lineage>
        <taxon>Eukaryota</taxon>
        <taxon>Fungi</taxon>
        <taxon>Dikarya</taxon>
        <taxon>Basidiomycota</taxon>
        <taxon>Agaricomycotina</taxon>
        <taxon>Agaricomycetes</taxon>
        <taxon>Agaricomycetidae</taxon>
        <taxon>Agaricales</taxon>
        <taxon>Pleurotineae</taxon>
        <taxon>Pterulaceae</taxon>
        <taxon>Pterulicium</taxon>
    </lineage>
</organism>
<dbReference type="STRING" id="1884261.A0A5C3QUT8"/>
<dbReference type="InterPro" id="IPR036390">
    <property type="entry name" value="WH_DNA-bd_sf"/>
</dbReference>
<feature type="region of interest" description="Disordered" evidence="6">
    <location>
        <begin position="264"/>
        <end position="417"/>
    </location>
</feature>
<feature type="compositionally biased region" description="Basic residues" evidence="6">
    <location>
        <begin position="396"/>
        <end position="407"/>
    </location>
</feature>
<feature type="compositionally biased region" description="Basic residues" evidence="6">
    <location>
        <begin position="371"/>
        <end position="380"/>
    </location>
</feature>
<sequence>MASRRPTAEEIQVHQLALARKDRPLVDKDISAIIPDPKARIDAMNFLTSLGLFKVLQDKKQVQWKVLTKQETDIKNDLSAEENIVFGHISASENKGIWTKQLKGKTDLHQTVLDRCLKSLTSKGLVKTVKSVQHATRKIYMLAHLEPSIELTGGPWYTDNELDVEFIRLLSAACLKYIKDCSFPPKKKLKSHNRNAMFSISSAPKYPSPKDVRDHIHKTKLTSTELNLEDVESLLSVLVLDGEIEKVPAFGAAMWDATALADLSDSDEASDSDDASSKKKKKKKSSSSKRKRKEESTTEASDSDSEDDRRSSKSRSKSKSRKKRKEYTSSSDEDSDGEGSRKRKKKKSKKSKRDDDSDDSDSESDEEDSKRKKKSKKRKSQKDSSSSGSDSDTPPKRKSKSKAKVKKEARSPSPMSDIMAGFSTSAAYVYRAVHQEKISALGFLQAPCSVCPVFEFCKEGGPTNPGECVYLGTWLENRMVRDGEGEGGGDVDMEGLLVMDEGQ</sequence>
<evidence type="ECO:0000313" key="8">
    <source>
        <dbReference type="Proteomes" id="UP000305067"/>
    </source>
</evidence>
<keyword evidence="8" id="KW-1185">Reference proteome</keyword>
<keyword evidence="3" id="KW-0240">DNA-directed RNA polymerase</keyword>
<dbReference type="InterPro" id="IPR036388">
    <property type="entry name" value="WH-like_DNA-bd_sf"/>
</dbReference>
<dbReference type="GO" id="GO:0005737">
    <property type="term" value="C:cytoplasm"/>
    <property type="evidence" value="ECO:0007669"/>
    <property type="project" value="UniProtKB-ARBA"/>
</dbReference>
<evidence type="ECO:0000256" key="2">
    <source>
        <dbReference type="ARBA" id="ARBA00011038"/>
    </source>
</evidence>
<gene>
    <name evidence="7" type="ORF">BDV98DRAFT_602574</name>
</gene>
<dbReference type="PANTHER" id="PTHR12780">
    <property type="entry name" value="RNA POLYMERASE III DNA DIRECTED , 39KD SUBUNIT-RELATED"/>
    <property type="match status" value="1"/>
</dbReference>
<dbReference type="InterPro" id="IPR016049">
    <property type="entry name" value="RNA_pol_Rpc34-like"/>
</dbReference>
<evidence type="ECO:0000256" key="6">
    <source>
        <dbReference type="SAM" id="MobiDB-lite"/>
    </source>
</evidence>
<feature type="compositionally biased region" description="Basic residues" evidence="6">
    <location>
        <begin position="312"/>
        <end position="325"/>
    </location>
</feature>
<dbReference type="GO" id="GO:0005666">
    <property type="term" value="C:RNA polymerase III complex"/>
    <property type="evidence" value="ECO:0007669"/>
    <property type="project" value="InterPro"/>
</dbReference>
<accession>A0A5C3QUT8</accession>
<evidence type="ECO:0000256" key="1">
    <source>
        <dbReference type="ARBA" id="ARBA00004123"/>
    </source>
</evidence>
<dbReference type="Gene3D" id="1.10.10.10">
    <property type="entry name" value="Winged helix-like DNA-binding domain superfamily/Winged helix DNA-binding domain"/>
    <property type="match status" value="1"/>
</dbReference>
<comment type="similarity">
    <text evidence="2">Belongs to the eukaryotic RPC34/RPC39 RNA polymerase subunit family.</text>
</comment>
<dbReference type="InterPro" id="IPR007832">
    <property type="entry name" value="RNA_pol_Rpc34"/>
</dbReference>
<feature type="compositionally biased region" description="Acidic residues" evidence="6">
    <location>
        <begin position="356"/>
        <end position="367"/>
    </location>
</feature>
<dbReference type="GO" id="GO:0006383">
    <property type="term" value="P:transcription by RNA polymerase III"/>
    <property type="evidence" value="ECO:0007669"/>
    <property type="project" value="InterPro"/>
</dbReference>
<evidence type="ECO:0000313" key="7">
    <source>
        <dbReference type="EMBL" id="TFL04119.1"/>
    </source>
</evidence>
<dbReference type="FunFam" id="1.10.10.10:FF:000116">
    <property type="entry name" value="DNA-directed RNA polymerase III subunit RPC6"/>
    <property type="match status" value="1"/>
</dbReference>
<protein>
    <submittedName>
        <fullName evidence="7">RNA polymerase Rpc34 subunit-domain-containing protein</fullName>
    </submittedName>
</protein>
<feature type="compositionally biased region" description="Basic residues" evidence="6">
    <location>
        <begin position="341"/>
        <end position="351"/>
    </location>
</feature>
<comment type="subcellular location">
    <subcellularLocation>
        <location evidence="1">Nucleus</location>
    </subcellularLocation>
</comment>
<dbReference type="GO" id="GO:0005654">
    <property type="term" value="C:nucleoplasm"/>
    <property type="evidence" value="ECO:0007669"/>
    <property type="project" value="UniProtKB-ARBA"/>
</dbReference>
<name>A0A5C3QUT8_9AGAR</name>
<reference evidence="7 8" key="1">
    <citation type="journal article" date="2019" name="Nat. Ecol. Evol.">
        <title>Megaphylogeny resolves global patterns of mushroom evolution.</title>
        <authorList>
            <person name="Varga T."/>
            <person name="Krizsan K."/>
            <person name="Foldi C."/>
            <person name="Dima B."/>
            <person name="Sanchez-Garcia M."/>
            <person name="Sanchez-Ramirez S."/>
            <person name="Szollosi G.J."/>
            <person name="Szarkandi J.G."/>
            <person name="Papp V."/>
            <person name="Albert L."/>
            <person name="Andreopoulos W."/>
            <person name="Angelini C."/>
            <person name="Antonin V."/>
            <person name="Barry K.W."/>
            <person name="Bougher N.L."/>
            <person name="Buchanan P."/>
            <person name="Buyck B."/>
            <person name="Bense V."/>
            <person name="Catcheside P."/>
            <person name="Chovatia M."/>
            <person name="Cooper J."/>
            <person name="Damon W."/>
            <person name="Desjardin D."/>
            <person name="Finy P."/>
            <person name="Geml J."/>
            <person name="Haridas S."/>
            <person name="Hughes K."/>
            <person name="Justo A."/>
            <person name="Karasinski D."/>
            <person name="Kautmanova I."/>
            <person name="Kiss B."/>
            <person name="Kocsube S."/>
            <person name="Kotiranta H."/>
            <person name="LaButti K.M."/>
            <person name="Lechner B.E."/>
            <person name="Liimatainen K."/>
            <person name="Lipzen A."/>
            <person name="Lukacs Z."/>
            <person name="Mihaltcheva S."/>
            <person name="Morgado L.N."/>
            <person name="Niskanen T."/>
            <person name="Noordeloos M.E."/>
            <person name="Ohm R.A."/>
            <person name="Ortiz-Santana B."/>
            <person name="Ovrebo C."/>
            <person name="Racz N."/>
            <person name="Riley R."/>
            <person name="Savchenko A."/>
            <person name="Shiryaev A."/>
            <person name="Soop K."/>
            <person name="Spirin V."/>
            <person name="Szebenyi C."/>
            <person name="Tomsovsky M."/>
            <person name="Tulloss R.E."/>
            <person name="Uehling J."/>
            <person name="Grigoriev I.V."/>
            <person name="Vagvolgyi C."/>
            <person name="Papp T."/>
            <person name="Martin F.M."/>
            <person name="Miettinen O."/>
            <person name="Hibbett D.S."/>
            <person name="Nagy L.G."/>
        </authorList>
    </citation>
    <scope>NUCLEOTIDE SEQUENCE [LARGE SCALE GENOMIC DNA]</scope>
    <source>
        <strain evidence="7 8">CBS 309.79</strain>
    </source>
</reference>
<keyword evidence="4" id="KW-0804">Transcription</keyword>
<dbReference type="OrthoDB" id="613763at2759"/>
<feature type="compositionally biased region" description="Low complexity" evidence="6">
    <location>
        <begin position="383"/>
        <end position="392"/>
    </location>
</feature>